<dbReference type="Proteomes" id="UP000078084">
    <property type="component" value="Unassembled WGS sequence"/>
</dbReference>
<dbReference type="EMBL" id="LBNE01000005">
    <property type="protein sequence ID" value="KKO71804.1"/>
    <property type="molecule type" value="Genomic_DNA"/>
</dbReference>
<evidence type="ECO:0000313" key="2">
    <source>
        <dbReference type="Proteomes" id="UP000078084"/>
    </source>
</evidence>
<organism evidence="1 2">
    <name type="scientific">Kerstersia gyiorum</name>
    <dbReference type="NCBI Taxonomy" id="206506"/>
    <lineage>
        <taxon>Bacteria</taxon>
        <taxon>Pseudomonadati</taxon>
        <taxon>Pseudomonadota</taxon>
        <taxon>Betaproteobacteria</taxon>
        <taxon>Burkholderiales</taxon>
        <taxon>Alcaligenaceae</taxon>
        <taxon>Kerstersia</taxon>
    </lineage>
</organism>
<evidence type="ECO:0000313" key="1">
    <source>
        <dbReference type="EMBL" id="KKO71804.1"/>
    </source>
</evidence>
<protein>
    <submittedName>
        <fullName evidence="1">Uncharacterized protein</fullName>
    </submittedName>
</protein>
<sequence length="97" mass="10885">MTYDQTQILTDADIDQLARQVTARDSRTAQQQFGRLVINETLVRLRGRMPASHLDPILTQARAEAFNIVGASLQLRTAFESGARWLLDSGLVTEKEK</sequence>
<proteinExistence type="predicted"/>
<dbReference type="RefSeq" id="WP_068370785.1">
    <property type="nucleotide sequence ID" value="NZ_JBLLEH010000006.1"/>
</dbReference>
<accession>A0A171KSD7</accession>
<dbReference type="STRING" id="206506.AAV32_09505"/>
<gene>
    <name evidence="1" type="ORF">AAV32_09505</name>
</gene>
<name>A0A171KSD7_9BURK</name>
<comment type="caution">
    <text evidence="1">The sequence shown here is derived from an EMBL/GenBank/DDBJ whole genome shotgun (WGS) entry which is preliminary data.</text>
</comment>
<keyword evidence="2" id="KW-1185">Reference proteome</keyword>
<dbReference type="AlphaFoldDB" id="A0A171KSD7"/>
<reference evidence="1 2" key="1">
    <citation type="submission" date="2015-04" db="EMBL/GenBank/DDBJ databases">
        <title>Genome sequence of Kerstersia gyiorum CG1.</title>
        <authorList>
            <person name="Greninger A.L."/>
            <person name="Kozyreva V."/>
            <person name="Chaturvedi V."/>
        </authorList>
    </citation>
    <scope>NUCLEOTIDE SEQUENCE [LARGE SCALE GENOMIC DNA]</scope>
    <source>
        <strain evidence="1 2">CG1</strain>
    </source>
</reference>